<evidence type="ECO:0000313" key="1">
    <source>
        <dbReference type="EMBL" id="GAB0184274.1"/>
    </source>
</evidence>
<evidence type="ECO:0000313" key="2">
    <source>
        <dbReference type="Proteomes" id="UP001623348"/>
    </source>
</evidence>
<gene>
    <name evidence="1" type="ORF">GRJ2_000892700</name>
</gene>
<proteinExistence type="predicted"/>
<organism evidence="1 2">
    <name type="scientific">Grus japonensis</name>
    <name type="common">Japanese crane</name>
    <name type="synonym">Red-crowned crane</name>
    <dbReference type="NCBI Taxonomy" id="30415"/>
    <lineage>
        <taxon>Eukaryota</taxon>
        <taxon>Metazoa</taxon>
        <taxon>Chordata</taxon>
        <taxon>Craniata</taxon>
        <taxon>Vertebrata</taxon>
        <taxon>Euteleostomi</taxon>
        <taxon>Archelosauria</taxon>
        <taxon>Archosauria</taxon>
        <taxon>Dinosauria</taxon>
        <taxon>Saurischia</taxon>
        <taxon>Theropoda</taxon>
        <taxon>Coelurosauria</taxon>
        <taxon>Aves</taxon>
        <taxon>Neognathae</taxon>
        <taxon>Neoaves</taxon>
        <taxon>Gruiformes</taxon>
        <taxon>Gruidae</taxon>
        <taxon>Grus</taxon>
    </lineage>
</organism>
<dbReference type="EMBL" id="BAAFJT010000002">
    <property type="protein sequence ID" value="GAB0184274.1"/>
    <property type="molecule type" value="Genomic_DNA"/>
</dbReference>
<sequence length="121" mass="13654">MLFLTVLDTYHMFSVVHKIIRLDDAWFGFATVSGSDGHALATSAWLKSAAQYEKETSADSGSHLVRCRNLEAYTYPVVYVGMTVHELGMCPPENPGHILSCHIMTEFFIVKKVKEKDRRSD</sequence>
<reference evidence="1 2" key="1">
    <citation type="submission" date="2024-06" db="EMBL/GenBank/DDBJ databases">
        <title>The draft genome of Grus japonensis, version 3.</title>
        <authorList>
            <person name="Nabeshima K."/>
            <person name="Suzuki S."/>
            <person name="Onuma M."/>
        </authorList>
    </citation>
    <scope>NUCLEOTIDE SEQUENCE [LARGE SCALE GENOMIC DNA]</scope>
    <source>
        <strain evidence="1 2">451A</strain>
    </source>
</reference>
<comment type="caution">
    <text evidence="1">The sequence shown here is derived from an EMBL/GenBank/DDBJ whole genome shotgun (WGS) entry which is preliminary data.</text>
</comment>
<name>A0ABC9WFM1_GRUJA</name>
<dbReference type="AlphaFoldDB" id="A0ABC9WFM1"/>
<accession>A0ABC9WFM1</accession>
<keyword evidence="2" id="KW-1185">Reference proteome</keyword>
<dbReference type="Proteomes" id="UP001623348">
    <property type="component" value="Unassembled WGS sequence"/>
</dbReference>
<protein>
    <submittedName>
        <fullName evidence="1">Uncharacterized protein</fullName>
    </submittedName>
</protein>